<reference evidence="2" key="1">
    <citation type="submission" date="2023-06" db="EMBL/GenBank/DDBJ databases">
        <title>MT1 and MT2 Draft Genomes of Novel Species.</title>
        <authorList>
            <person name="Venkateswaran K."/>
        </authorList>
    </citation>
    <scope>NUCLEOTIDE SEQUENCE</scope>
    <source>
        <strain evidence="2">F6_8S_P_1B</strain>
    </source>
</reference>
<name>A0ABT8KDH5_9MICO</name>
<dbReference type="RefSeq" id="WP_301208278.1">
    <property type="nucleotide sequence ID" value="NZ_JAROCF010000001.1"/>
</dbReference>
<dbReference type="InterPro" id="IPR025847">
    <property type="entry name" value="MEDS_domain"/>
</dbReference>
<evidence type="ECO:0000259" key="1">
    <source>
        <dbReference type="Pfam" id="PF14417"/>
    </source>
</evidence>
<comment type="caution">
    <text evidence="2">The sequence shown here is derived from an EMBL/GenBank/DDBJ whole genome shotgun (WGS) entry which is preliminary data.</text>
</comment>
<gene>
    <name evidence="2" type="ORF">P5G50_13785</name>
</gene>
<dbReference type="Pfam" id="PF14417">
    <property type="entry name" value="MEDS"/>
    <property type="match status" value="1"/>
</dbReference>
<accession>A0ABT8KDH5</accession>
<proteinExistence type="predicted"/>
<evidence type="ECO:0000313" key="3">
    <source>
        <dbReference type="Proteomes" id="UP001174208"/>
    </source>
</evidence>
<keyword evidence="3" id="KW-1185">Reference proteome</keyword>
<protein>
    <submittedName>
        <fullName evidence="2">MEDS domain-containing protein</fullName>
    </submittedName>
</protein>
<evidence type="ECO:0000313" key="2">
    <source>
        <dbReference type="EMBL" id="MDN4615521.1"/>
    </source>
</evidence>
<feature type="domain" description="MEDS" evidence="1">
    <location>
        <begin position="27"/>
        <end position="184"/>
    </location>
</feature>
<dbReference type="EMBL" id="JAROCF010000001">
    <property type="protein sequence ID" value="MDN4615521.1"/>
    <property type="molecule type" value="Genomic_DNA"/>
</dbReference>
<dbReference type="Proteomes" id="UP001174208">
    <property type="component" value="Unassembled WGS sequence"/>
</dbReference>
<organism evidence="2 3">
    <name type="scientific">Leifsonia williamsii</name>
    <dbReference type="NCBI Taxonomy" id="3035919"/>
    <lineage>
        <taxon>Bacteria</taxon>
        <taxon>Bacillati</taxon>
        <taxon>Actinomycetota</taxon>
        <taxon>Actinomycetes</taxon>
        <taxon>Micrococcales</taxon>
        <taxon>Microbacteriaceae</taxon>
        <taxon>Leifsonia</taxon>
    </lineage>
</organism>
<sequence length="215" mass="23683">MASGGRRVGERADEPVTLAGGVLDRYRHVCAFVNGHAEEEALLDPFVRSGVEHGDRLLYLVDPAESAAPVRRLRELGFDAGRLLERRLAEVRTWTDTYLRGGAFDPDAMLQLLDGVLTASAGPRIRMVADMGWAAGLPSVADDLIEFEARANFLHARHRHVVICAYDVGQFDGAFVVEILRTHPMVLIGGVLHENPFFVAPDELLRERDGSAGWE</sequence>